<dbReference type="GO" id="GO:0015627">
    <property type="term" value="C:type II protein secretion system complex"/>
    <property type="evidence" value="ECO:0007669"/>
    <property type="project" value="TreeGrafter"/>
</dbReference>
<dbReference type="AlphaFoldDB" id="E8V063"/>
<evidence type="ECO:0000256" key="2">
    <source>
        <dbReference type="RuleBase" id="RU004003"/>
    </source>
</evidence>
<evidence type="ECO:0000313" key="6">
    <source>
        <dbReference type="Proteomes" id="UP000006844"/>
    </source>
</evidence>
<dbReference type="STRING" id="401053.AciPR4_2501"/>
<dbReference type="Pfam" id="PF00263">
    <property type="entry name" value="Secretin"/>
    <property type="match status" value="1"/>
</dbReference>
<dbReference type="PANTHER" id="PTHR30332:SF17">
    <property type="entry name" value="TYPE IV PILIATION SYSTEM PROTEIN DR_0774-RELATED"/>
    <property type="match status" value="1"/>
</dbReference>
<evidence type="ECO:0000259" key="4">
    <source>
        <dbReference type="Pfam" id="PF00263"/>
    </source>
</evidence>
<keyword evidence="6" id="KW-1185">Reference proteome</keyword>
<evidence type="ECO:0000256" key="1">
    <source>
        <dbReference type="PROSITE-ProRule" id="PRU00339"/>
    </source>
</evidence>
<dbReference type="Gene3D" id="1.25.40.10">
    <property type="entry name" value="Tetratricopeptide repeat domain"/>
    <property type="match status" value="1"/>
</dbReference>
<dbReference type="HOGENOM" id="CLU_442734_0_0_0"/>
<dbReference type="eggNOG" id="COG4796">
    <property type="taxonomic scope" value="Bacteria"/>
</dbReference>
<accession>E8V063</accession>
<protein>
    <submittedName>
        <fullName evidence="5">Type II and III secretion system protein</fullName>
    </submittedName>
</protein>
<dbReference type="PANTHER" id="PTHR30332">
    <property type="entry name" value="PROBABLE GENERAL SECRETION PATHWAY PROTEIN D"/>
    <property type="match status" value="1"/>
</dbReference>
<proteinExistence type="inferred from homology"/>
<feature type="chain" id="PRO_5003228851" evidence="3">
    <location>
        <begin position="29"/>
        <end position="617"/>
    </location>
</feature>
<dbReference type="InterPro" id="IPR004846">
    <property type="entry name" value="T2SS/T3SS_dom"/>
</dbReference>
<dbReference type="Proteomes" id="UP000006844">
    <property type="component" value="Chromosome"/>
</dbReference>
<gene>
    <name evidence="5" type="ordered locus">AciPR4_2501</name>
</gene>
<sequence>MRRCACRFVHAICCVCLCGTAVFSPVLRARADTTKEASQKVSAKDANAAEAVYMDGAKRFKAGDFAEAEKLFARAAQLNPQHNEYVLGLTTARQRRAAQLVQQAALERQRGHDQQANSLLSQARVLSPDDPLVQQHFASAPAETPGLLHEVLAGEIVLQPLAARQTFHLRSDTRSILQQVAQKYGLRVSYDAGVTSKPIRLDLEDVTYDQAMPIVLMMTKLMAIPLDEKTILVAEDTPGNRERLERQMEEMVSLPGLTTEQLNDIGNIVRNIFDVKQATVQPHAGTLVLRASAEKLNAINRTLEDLIDGGSEVLLRLRLYSVSKNKSQDTGLTPPQSLTAFSPAGAASSLISANQTLADQIVASGALGTNPSQIAIALALIASGVSSNLLTGSFLKVGGGLSTVILSTANSPTLNLTLSSSDSRSLDDVQLRLSDRETGTFRSGSRFPIVTSTYSSGISTAAGSSTAAALLSQFLGSSASSVVVPQIQYEDLGLTLKATPHMQRSGDVSVHLELKIEALSGQAQNDIPILANQLVTSDLTLRAGETAMIMGLLTRSQSKAISGIPGLSDLPGFQSITDNTGNKMEDEMVLLLTPVVVRRGHINLAGPYIPFQIHATN</sequence>
<dbReference type="EMBL" id="CP002467">
    <property type="protein sequence ID" value="ADV83281.1"/>
    <property type="molecule type" value="Genomic_DNA"/>
</dbReference>
<evidence type="ECO:0000256" key="3">
    <source>
        <dbReference type="SAM" id="SignalP"/>
    </source>
</evidence>
<dbReference type="InterPro" id="IPR011990">
    <property type="entry name" value="TPR-like_helical_dom_sf"/>
</dbReference>
<dbReference type="KEGG" id="tsa:AciPR4_2501"/>
<name>E8V063_TERSS</name>
<reference evidence="5 6" key="1">
    <citation type="journal article" date="2012" name="Stand. Genomic Sci.">
        <title>Complete genome sequence of Terriglobus saanensis type strain SP1PR4(T), an Acidobacteria from tundra soil.</title>
        <authorList>
            <person name="Rawat S.R."/>
            <person name="Mannisto M.K."/>
            <person name="Starovoytov V."/>
            <person name="Goodwin L."/>
            <person name="Nolan M."/>
            <person name="Hauser L."/>
            <person name="Land M."/>
            <person name="Davenport K.W."/>
            <person name="Woyke T."/>
            <person name="Haggblom M.M."/>
        </authorList>
    </citation>
    <scope>NUCLEOTIDE SEQUENCE</scope>
    <source>
        <strain evidence="6">ATCC BAA-1853 / DSM 23119 / SP1PR4</strain>
    </source>
</reference>
<dbReference type="PROSITE" id="PS50005">
    <property type="entry name" value="TPR"/>
    <property type="match status" value="1"/>
</dbReference>
<feature type="repeat" description="TPR" evidence="1">
    <location>
        <begin position="49"/>
        <end position="82"/>
    </location>
</feature>
<feature type="domain" description="Type II/III secretion system secretin-like" evidence="4">
    <location>
        <begin position="421"/>
        <end position="598"/>
    </location>
</feature>
<dbReference type="GO" id="GO:0009306">
    <property type="term" value="P:protein secretion"/>
    <property type="evidence" value="ECO:0007669"/>
    <property type="project" value="InterPro"/>
</dbReference>
<dbReference type="SUPFAM" id="SSF48452">
    <property type="entry name" value="TPR-like"/>
    <property type="match status" value="1"/>
</dbReference>
<organism evidence="5 6">
    <name type="scientific">Terriglobus saanensis (strain ATCC BAA-1853 / DSM 23119 / SP1PR4)</name>
    <dbReference type="NCBI Taxonomy" id="401053"/>
    <lineage>
        <taxon>Bacteria</taxon>
        <taxon>Pseudomonadati</taxon>
        <taxon>Acidobacteriota</taxon>
        <taxon>Terriglobia</taxon>
        <taxon>Terriglobales</taxon>
        <taxon>Acidobacteriaceae</taxon>
        <taxon>Terriglobus</taxon>
    </lineage>
</organism>
<keyword evidence="1" id="KW-0802">TPR repeat</keyword>
<feature type="signal peptide" evidence="3">
    <location>
        <begin position="1"/>
        <end position="28"/>
    </location>
</feature>
<dbReference type="InterPro" id="IPR019734">
    <property type="entry name" value="TPR_rpt"/>
</dbReference>
<comment type="similarity">
    <text evidence="2">Belongs to the bacterial secretin family.</text>
</comment>
<dbReference type="InterPro" id="IPR050810">
    <property type="entry name" value="Bact_Secretion_Sys_Channel"/>
</dbReference>
<keyword evidence="3" id="KW-0732">Signal</keyword>
<evidence type="ECO:0000313" key="5">
    <source>
        <dbReference type="EMBL" id="ADV83281.1"/>
    </source>
</evidence>